<gene>
    <name evidence="4" type="ORF">PAP18089_03874</name>
</gene>
<name>A0A0G4JDH3_9BURK</name>
<proteinExistence type="predicted"/>
<dbReference type="Pfam" id="PF03808">
    <property type="entry name" value="Glyco_tran_WecG"/>
    <property type="match status" value="1"/>
</dbReference>
<dbReference type="STRING" id="93218.XM39_06570"/>
<keyword evidence="2" id="KW-0808">Transferase</keyword>
<feature type="transmembrane region" description="Helical" evidence="3">
    <location>
        <begin position="194"/>
        <end position="218"/>
    </location>
</feature>
<sequence>MTRDTDLKNAPHTSVRPRFEPSISLFGLNIAAVPFDTAVDVLAQAAAQRDGRARIVVTPNVDHIVRLDKQPEFKQQYREADYLFADGMPIIWASRLFGMPLPGRVTGADLLPALCDRVRASGRRAVFVGGRPGQEAQLTEGLSQRFPGLDFTLMVPSMTFDPTGPEGEEIAQRVRAAAPDLVFVCLGMPKQERWAMAYAGTMPGGLILCVGAAIEFAAGMQKRAPRWMQRTGLEWVFRIMQDPGRMWRRYLVDDRRFIGICWRQWRSFAREGRPSV</sequence>
<dbReference type="AlphaFoldDB" id="A0A0G4JDH3"/>
<dbReference type="GeneID" id="47012713"/>
<dbReference type="PANTHER" id="PTHR34136:SF1">
    <property type="entry name" value="UDP-N-ACETYL-D-MANNOSAMINURONIC ACID TRANSFERASE"/>
    <property type="match status" value="1"/>
</dbReference>
<keyword evidence="3" id="KW-1133">Transmembrane helix</keyword>
<evidence type="ECO:0000256" key="3">
    <source>
        <dbReference type="SAM" id="Phobius"/>
    </source>
</evidence>
<dbReference type="EMBL" id="CABPSX010000008">
    <property type="protein sequence ID" value="VVG72871.1"/>
    <property type="molecule type" value="Genomic_DNA"/>
</dbReference>
<keyword evidence="3" id="KW-0472">Membrane</keyword>
<dbReference type="InterPro" id="IPR004629">
    <property type="entry name" value="WecG_TagA_CpsF"/>
</dbReference>
<keyword evidence="3" id="KW-0812">Transmembrane</keyword>
<dbReference type="Proteomes" id="UP000364291">
    <property type="component" value="Unassembled WGS sequence"/>
</dbReference>
<accession>A0A0G4JDH3</accession>
<dbReference type="PANTHER" id="PTHR34136">
    <property type="match status" value="1"/>
</dbReference>
<dbReference type="NCBIfam" id="TIGR00696">
    <property type="entry name" value="wecG_tagA_cpsF"/>
    <property type="match status" value="1"/>
</dbReference>
<dbReference type="OrthoDB" id="9808602at2"/>
<evidence type="ECO:0000256" key="1">
    <source>
        <dbReference type="ARBA" id="ARBA00022676"/>
    </source>
</evidence>
<evidence type="ECO:0000256" key="2">
    <source>
        <dbReference type="ARBA" id="ARBA00022679"/>
    </source>
</evidence>
<evidence type="ECO:0000313" key="4">
    <source>
        <dbReference type="EMBL" id="VVG72871.1"/>
    </source>
</evidence>
<dbReference type="GO" id="GO:0016758">
    <property type="term" value="F:hexosyltransferase activity"/>
    <property type="evidence" value="ECO:0007669"/>
    <property type="project" value="TreeGrafter"/>
</dbReference>
<evidence type="ECO:0000313" key="5">
    <source>
        <dbReference type="Proteomes" id="UP000364291"/>
    </source>
</evidence>
<dbReference type="RefSeq" id="WP_082164674.1">
    <property type="nucleotide sequence ID" value="NZ_CABPSX010000008.1"/>
</dbReference>
<dbReference type="CDD" id="cd06533">
    <property type="entry name" value="Glyco_transf_WecG_TagA"/>
    <property type="match status" value="1"/>
</dbReference>
<organism evidence="4 5">
    <name type="scientific">Pandoraea apista</name>
    <dbReference type="NCBI Taxonomy" id="93218"/>
    <lineage>
        <taxon>Bacteria</taxon>
        <taxon>Pseudomonadati</taxon>
        <taxon>Pseudomonadota</taxon>
        <taxon>Betaproteobacteria</taxon>
        <taxon>Burkholderiales</taxon>
        <taxon>Burkholderiaceae</taxon>
        <taxon>Pandoraea</taxon>
    </lineage>
</organism>
<reference evidence="4 5" key="1">
    <citation type="submission" date="2019-08" db="EMBL/GenBank/DDBJ databases">
        <authorList>
            <person name="Peeters C."/>
        </authorList>
    </citation>
    <scope>NUCLEOTIDE SEQUENCE [LARGE SCALE GENOMIC DNA]</scope>
    <source>
        <strain evidence="4 5">LMG 18089</strain>
    </source>
</reference>
<keyword evidence="1" id="KW-0328">Glycosyltransferase</keyword>
<protein>
    <submittedName>
        <fullName evidence="4">Capsular biosynthesis protein</fullName>
    </submittedName>
</protein>